<evidence type="ECO:0000313" key="8">
    <source>
        <dbReference type="EMBL" id="PJE27634.1"/>
    </source>
</evidence>
<dbReference type="RefSeq" id="WP_097144205.1">
    <property type="nucleotide sequence ID" value="NZ_OBEA01000001.1"/>
</dbReference>
<dbReference type="SUPFAM" id="SSF53383">
    <property type="entry name" value="PLP-dependent transferases"/>
    <property type="match status" value="1"/>
</dbReference>
<dbReference type="Gene3D" id="3.40.640.10">
    <property type="entry name" value="Type I PLP-dependent aspartate aminotransferase-like (Major domain)"/>
    <property type="match status" value="1"/>
</dbReference>
<keyword evidence="3" id="KW-0805">Transcription regulation</keyword>
<dbReference type="PROSITE" id="PS50949">
    <property type="entry name" value="HTH_GNTR"/>
    <property type="match status" value="1"/>
</dbReference>
<evidence type="ECO:0000256" key="6">
    <source>
        <dbReference type="SAM" id="MobiDB-lite"/>
    </source>
</evidence>
<comment type="similarity">
    <text evidence="1">In the C-terminal section; belongs to the class-I pyridoxal-phosphate-dependent aminotransferase family.</text>
</comment>
<evidence type="ECO:0000256" key="2">
    <source>
        <dbReference type="ARBA" id="ARBA00022898"/>
    </source>
</evidence>
<evidence type="ECO:0000313" key="10">
    <source>
        <dbReference type="Proteomes" id="UP000231655"/>
    </source>
</evidence>
<dbReference type="AlphaFoldDB" id="A0A285HR67"/>
<feature type="domain" description="HTH gntR-type" evidence="7">
    <location>
        <begin position="11"/>
        <end position="79"/>
    </location>
</feature>
<evidence type="ECO:0000259" key="7">
    <source>
        <dbReference type="PROSITE" id="PS50949"/>
    </source>
</evidence>
<keyword evidence="8" id="KW-0808">Transferase</keyword>
<evidence type="ECO:0000256" key="3">
    <source>
        <dbReference type="ARBA" id="ARBA00023015"/>
    </source>
</evidence>
<dbReference type="InterPro" id="IPR015424">
    <property type="entry name" value="PyrdxlP-dep_Trfase"/>
</dbReference>
<dbReference type="EMBL" id="OBEA01000001">
    <property type="protein sequence ID" value="SNY38260.1"/>
    <property type="molecule type" value="Genomic_DNA"/>
</dbReference>
<dbReference type="Pfam" id="PF00392">
    <property type="entry name" value="GntR"/>
    <property type="match status" value="1"/>
</dbReference>
<dbReference type="Proteomes" id="UP000231655">
    <property type="component" value="Unassembled WGS sequence"/>
</dbReference>
<evidence type="ECO:0000256" key="1">
    <source>
        <dbReference type="ARBA" id="ARBA00005384"/>
    </source>
</evidence>
<keyword evidence="2" id="KW-0663">Pyridoxal phosphate</keyword>
<dbReference type="SMART" id="SM00345">
    <property type="entry name" value="HTH_GNTR"/>
    <property type="match status" value="1"/>
</dbReference>
<feature type="compositionally biased region" description="Basic and acidic residues" evidence="6">
    <location>
        <begin position="91"/>
        <end position="101"/>
    </location>
</feature>
<dbReference type="PANTHER" id="PTHR46577">
    <property type="entry name" value="HTH-TYPE TRANSCRIPTIONAL REGULATORY PROTEIN GABR"/>
    <property type="match status" value="1"/>
</dbReference>
<dbReference type="PANTHER" id="PTHR46577:SF1">
    <property type="entry name" value="HTH-TYPE TRANSCRIPTIONAL REGULATORY PROTEIN GABR"/>
    <property type="match status" value="1"/>
</dbReference>
<dbReference type="GO" id="GO:0003677">
    <property type="term" value="F:DNA binding"/>
    <property type="evidence" value="ECO:0007669"/>
    <property type="project" value="UniProtKB-KW"/>
</dbReference>
<organism evidence="9 10">
    <name type="scientific">Pseudooceanicola antarcticus</name>
    <dbReference type="NCBI Taxonomy" id="1247613"/>
    <lineage>
        <taxon>Bacteria</taxon>
        <taxon>Pseudomonadati</taxon>
        <taxon>Pseudomonadota</taxon>
        <taxon>Alphaproteobacteria</taxon>
        <taxon>Rhodobacterales</taxon>
        <taxon>Paracoccaceae</taxon>
        <taxon>Pseudooceanicola</taxon>
    </lineage>
</organism>
<dbReference type="InterPro" id="IPR036390">
    <property type="entry name" value="WH_DNA-bd_sf"/>
</dbReference>
<dbReference type="InterPro" id="IPR036388">
    <property type="entry name" value="WH-like_DNA-bd_sf"/>
</dbReference>
<accession>A0A285HR67</accession>
<sequence length="476" mass="52314">MLNFISRHGSEPIQSQLRRGIVDAIHSGQMQLGQKMPASRQLAGQLGIARNTVTAVYEDLVARGYLESRPRLGVFVARDLPAEPGTAPRPRPGDGPDWDTRLNQRPSRLRHLQKPSNWQDYRYPFISGQVDPSLFPINTWRSCSRDALGRSAIDWWTADRADEDDPLLVEQIRSQILPQRGIYARSDEILVTLGAQEGLYLLARLLAGPGTTVGCERPGYPDSRHIMQLSGAAIRDLSVDGEGARLEGAMDLAVLTPGFQSPTMVTMSPARQAEVLDRAARDDILLIEDDYEGATAAPGTTTLRGLDRSGRVAYLGTLSKILAPGVRLGFLVADPALVAEARWLRRLIHRSAPLNNQRTAGIFLAEGHYLALQRRLREALMRRHAEVLAACARYLPGFRHPETSGGTSLWLECPEGLDGRALITEAARRGVLIESGDAFVPEEQAGRFLRLGISHIDEARIDDGLAELGRAADSLR</sequence>
<dbReference type="CDD" id="cd07377">
    <property type="entry name" value="WHTH_GntR"/>
    <property type="match status" value="1"/>
</dbReference>
<dbReference type="InterPro" id="IPR000524">
    <property type="entry name" value="Tscrpt_reg_HTH_GntR"/>
</dbReference>
<evidence type="ECO:0000256" key="4">
    <source>
        <dbReference type="ARBA" id="ARBA00023125"/>
    </source>
</evidence>
<dbReference type="InterPro" id="IPR051446">
    <property type="entry name" value="HTH_trans_reg/aminotransferase"/>
</dbReference>
<gene>
    <name evidence="8" type="ORF">CVM39_13705</name>
    <name evidence="9" type="ORF">SAMN06297129_0416</name>
</gene>
<dbReference type="Gene3D" id="1.10.10.10">
    <property type="entry name" value="Winged helix-like DNA-binding domain superfamily/Winged helix DNA-binding domain"/>
    <property type="match status" value="1"/>
</dbReference>
<keyword evidence="11" id="KW-1185">Reference proteome</keyword>
<dbReference type="InterPro" id="IPR015421">
    <property type="entry name" value="PyrdxlP-dep_Trfase_major"/>
</dbReference>
<dbReference type="Proteomes" id="UP000231702">
    <property type="component" value="Unassembled WGS sequence"/>
</dbReference>
<evidence type="ECO:0000256" key="5">
    <source>
        <dbReference type="ARBA" id="ARBA00023163"/>
    </source>
</evidence>
<evidence type="ECO:0000313" key="11">
    <source>
        <dbReference type="Proteomes" id="UP000231702"/>
    </source>
</evidence>
<dbReference type="GO" id="GO:0030170">
    <property type="term" value="F:pyridoxal phosphate binding"/>
    <property type="evidence" value="ECO:0007669"/>
    <property type="project" value="InterPro"/>
</dbReference>
<proteinExistence type="inferred from homology"/>
<feature type="region of interest" description="Disordered" evidence="6">
    <location>
        <begin position="79"/>
        <end position="101"/>
    </location>
</feature>
<name>A0A285HR67_9RHOB</name>
<dbReference type="GO" id="GO:0008483">
    <property type="term" value="F:transaminase activity"/>
    <property type="evidence" value="ECO:0007669"/>
    <property type="project" value="UniProtKB-KW"/>
</dbReference>
<keyword evidence="8" id="KW-0032">Aminotransferase</keyword>
<dbReference type="GO" id="GO:0003700">
    <property type="term" value="F:DNA-binding transcription factor activity"/>
    <property type="evidence" value="ECO:0007669"/>
    <property type="project" value="InterPro"/>
</dbReference>
<dbReference type="SUPFAM" id="SSF46785">
    <property type="entry name" value="Winged helix' DNA-binding domain"/>
    <property type="match status" value="1"/>
</dbReference>
<dbReference type="InterPro" id="IPR004839">
    <property type="entry name" value="Aminotransferase_I/II_large"/>
</dbReference>
<dbReference type="CDD" id="cd00609">
    <property type="entry name" value="AAT_like"/>
    <property type="match status" value="1"/>
</dbReference>
<dbReference type="Pfam" id="PF00155">
    <property type="entry name" value="Aminotran_1_2"/>
    <property type="match status" value="1"/>
</dbReference>
<keyword evidence="4" id="KW-0238">DNA-binding</keyword>
<keyword evidence="5" id="KW-0804">Transcription</keyword>
<dbReference type="OrthoDB" id="9808770at2"/>
<protein>
    <submittedName>
        <fullName evidence="8">PLP-dependent aminotransferase family protein</fullName>
    </submittedName>
    <submittedName>
        <fullName evidence="9">Transcriptional regulator, GntR family</fullName>
    </submittedName>
</protein>
<dbReference type="EMBL" id="PGTD01000017">
    <property type="protein sequence ID" value="PJE27634.1"/>
    <property type="molecule type" value="Genomic_DNA"/>
</dbReference>
<evidence type="ECO:0000313" key="9">
    <source>
        <dbReference type="EMBL" id="SNY38260.1"/>
    </source>
</evidence>
<reference evidence="9 10" key="1">
    <citation type="submission" date="2017-09" db="EMBL/GenBank/DDBJ databases">
        <authorList>
            <person name="Ehlers B."/>
            <person name="Leendertz F.H."/>
        </authorList>
    </citation>
    <scope>NUCLEOTIDE SEQUENCE [LARGE SCALE GENOMIC DNA]</scope>
    <source>
        <strain evidence="9 10">CGMCC 1.12662</strain>
    </source>
</reference>
<reference evidence="8 11" key="2">
    <citation type="journal article" date="2018" name="Int. J. Syst. Evol. Microbiol.">
        <title>Pseudooceanicola lipolyticus sp. nov., a marine alphaproteobacterium, reclassification of Oceanicola flagellatus as Pseudooceanicola flagellatus comb. nov. and emended description of the genus Pseudooceanicola.</title>
        <authorList>
            <person name="Huang M.-M."/>
            <person name="Guo L.-L."/>
            <person name="Wu Y.-H."/>
            <person name="Lai Q.-L."/>
            <person name="Shao Z.-Z."/>
            <person name="Wang C.-S."/>
            <person name="Wu M."/>
            <person name="Xu X.-W."/>
        </authorList>
    </citation>
    <scope>NUCLEOTIDE SEQUENCE [LARGE SCALE GENOMIC DNA]</scope>
    <source>
        <strain evidence="8 11">Ar-45</strain>
    </source>
</reference>